<dbReference type="Gene3D" id="2.40.170.20">
    <property type="entry name" value="TonB-dependent receptor, beta-barrel domain"/>
    <property type="match status" value="1"/>
</dbReference>
<dbReference type="Gene3D" id="3.55.50.30">
    <property type="match status" value="1"/>
</dbReference>
<dbReference type="Gene3D" id="2.60.40.1120">
    <property type="entry name" value="Carboxypeptidase-like, regulatory domain"/>
    <property type="match status" value="1"/>
</dbReference>
<dbReference type="InterPro" id="IPR000531">
    <property type="entry name" value="Beta-barrel_TonB"/>
</dbReference>
<dbReference type="InterPro" id="IPR037066">
    <property type="entry name" value="Plug_dom_sf"/>
</dbReference>
<keyword evidence="4" id="KW-0406">Ion transport</keyword>
<evidence type="ECO:0000256" key="10">
    <source>
        <dbReference type="PROSITE-ProRule" id="PRU01360"/>
    </source>
</evidence>
<dbReference type="AlphaFoldDB" id="A0A7G1HU33"/>
<evidence type="ECO:0000256" key="6">
    <source>
        <dbReference type="ARBA" id="ARBA00023004"/>
    </source>
</evidence>
<dbReference type="GO" id="GO:0009279">
    <property type="term" value="C:cell outer membrane"/>
    <property type="evidence" value="ECO:0007669"/>
    <property type="project" value="UniProtKB-SubCell"/>
</dbReference>
<keyword evidence="14" id="KW-1185">Reference proteome</keyword>
<dbReference type="InterPro" id="IPR011662">
    <property type="entry name" value="Secretin/TonB_short_N"/>
</dbReference>
<dbReference type="RefSeq" id="WP_246469161.1">
    <property type="nucleotide sequence ID" value="NZ_AP023322.1"/>
</dbReference>
<dbReference type="PROSITE" id="PS52016">
    <property type="entry name" value="TONB_DEPENDENT_REC_3"/>
    <property type="match status" value="1"/>
</dbReference>
<comment type="similarity">
    <text evidence="10 11">Belongs to the TonB-dependent receptor family.</text>
</comment>
<feature type="domain" description="Secretin/TonB short N-terminal" evidence="12">
    <location>
        <begin position="71"/>
        <end position="121"/>
    </location>
</feature>
<keyword evidence="9 10" id="KW-0998">Cell outer membrane</keyword>
<dbReference type="KEGG" id="copr:Cop2CBH44_02870"/>
<evidence type="ECO:0000256" key="9">
    <source>
        <dbReference type="ARBA" id="ARBA00023237"/>
    </source>
</evidence>
<evidence type="ECO:0000256" key="1">
    <source>
        <dbReference type="ARBA" id="ARBA00004571"/>
    </source>
</evidence>
<reference evidence="14" key="1">
    <citation type="submission" date="2020-07" db="EMBL/GenBank/DDBJ databases">
        <title>Complete genome sequencing of Coprobacter sp. strain 2CBH44.</title>
        <authorList>
            <person name="Sakamoto M."/>
            <person name="Murakami T."/>
            <person name="Mori H."/>
        </authorList>
    </citation>
    <scope>NUCLEOTIDE SEQUENCE [LARGE SCALE GENOMIC DNA]</scope>
    <source>
        <strain evidence="14">2CBH44</strain>
    </source>
</reference>
<evidence type="ECO:0000256" key="7">
    <source>
        <dbReference type="ARBA" id="ARBA00023077"/>
    </source>
</evidence>
<dbReference type="InterPro" id="IPR023997">
    <property type="entry name" value="TonB-dep_OMP_SusC/RagA_CS"/>
</dbReference>
<dbReference type="Pfam" id="PF13715">
    <property type="entry name" value="CarbopepD_reg_2"/>
    <property type="match status" value="1"/>
</dbReference>
<dbReference type="Pfam" id="PF07715">
    <property type="entry name" value="Plug"/>
    <property type="match status" value="1"/>
</dbReference>
<keyword evidence="3 10" id="KW-1134">Transmembrane beta strand</keyword>
<dbReference type="InterPro" id="IPR023996">
    <property type="entry name" value="TonB-dep_OMP_SusC/RagA"/>
</dbReference>
<accession>A0A7G1HU33</accession>
<dbReference type="EMBL" id="AP023322">
    <property type="protein sequence ID" value="BCI61934.1"/>
    <property type="molecule type" value="Genomic_DNA"/>
</dbReference>
<dbReference type="InterPro" id="IPR039426">
    <property type="entry name" value="TonB-dep_rcpt-like"/>
</dbReference>
<dbReference type="Pfam" id="PF00593">
    <property type="entry name" value="TonB_dep_Rec_b-barrel"/>
    <property type="match status" value="1"/>
</dbReference>
<organism evidence="13 14">
    <name type="scientific">Coprobacter secundus subsp. similis</name>
    <dbReference type="NCBI Taxonomy" id="2751153"/>
    <lineage>
        <taxon>Bacteria</taxon>
        <taxon>Pseudomonadati</taxon>
        <taxon>Bacteroidota</taxon>
        <taxon>Bacteroidia</taxon>
        <taxon>Bacteroidales</taxon>
        <taxon>Barnesiellaceae</taxon>
        <taxon>Coprobacter</taxon>
    </lineage>
</organism>
<dbReference type="SMART" id="SM00965">
    <property type="entry name" value="STN"/>
    <property type="match status" value="1"/>
</dbReference>
<dbReference type="SUPFAM" id="SSF56935">
    <property type="entry name" value="Porins"/>
    <property type="match status" value="1"/>
</dbReference>
<dbReference type="GO" id="GO:0006826">
    <property type="term" value="P:iron ion transport"/>
    <property type="evidence" value="ECO:0007669"/>
    <property type="project" value="UniProtKB-KW"/>
</dbReference>
<keyword evidence="2 10" id="KW-0813">Transport</keyword>
<evidence type="ECO:0000256" key="11">
    <source>
        <dbReference type="RuleBase" id="RU003357"/>
    </source>
</evidence>
<keyword evidence="5 10" id="KW-0812">Transmembrane</keyword>
<dbReference type="InterPro" id="IPR036942">
    <property type="entry name" value="Beta-barrel_TonB_sf"/>
</dbReference>
<protein>
    <submittedName>
        <fullName evidence="13">SusC/RagA family TonB-linked outer membrane protein</fullName>
    </submittedName>
</protein>
<keyword evidence="7 11" id="KW-0798">TonB box</keyword>
<keyword evidence="8 10" id="KW-0472">Membrane</keyword>
<dbReference type="Pfam" id="PF07660">
    <property type="entry name" value="STN"/>
    <property type="match status" value="1"/>
</dbReference>
<evidence type="ECO:0000256" key="2">
    <source>
        <dbReference type="ARBA" id="ARBA00022448"/>
    </source>
</evidence>
<sequence>MKKKLMLENKGFSNSIILFRFMKITRFLFLIGMLNVCAFNAYSQNAKVTLNRTNTPLQVILNDIESRTNYLFIIINGQVDTQKKYSIKVKSEPVSSVLDKLFKGEKISYKMKGNHIVLSRETEGSKEKSKRKLTGYVKDNLGEPLVGASIHIQGTQQGTVTDLDGYFHIEGDYDENTVLSIRYVGMEDKNVVIADKNSFNIIMDDNNRELDEVVVVGYGTQKKINLSGAVEAVSGTTLENRSANNVGVMLQGLVPNLNINVDGGQLNQTPSFNIRGATTITNGGSPLILVDGIPMAEAEFSRMNSADIESISVLKDASSAAIYGARAAFGVILVTTKKGKEGKTKFSFNNTVNVRTLGRMPEVVKDPYIQASYKDIMGAPWYDLYTEEELEYAKQRSLDPSLSPVMINPKDPNRYSYLGATDWFHELYSNTGFSHSHSIGMSGATAKTSYYLGGEYFGESGMLRYNTDKANRYNLRSNVSYQVTDWLNISNNTSMTYYTYKAPSSLDSGWLYTYIHNANALTVPKNPDGSWTENGAKYIAGTEMGGESETEELLAQTQVSFDISLIKNVWSVKGDLAIKFWNKHKNYWESDKDFVFRDGPDSAPKELGWSDFAKTEHDNSRFTLFNIYSNFNKKFGKHELGVTVGFEQQLESAQYFTGQRDGLISNSAPSIAVSSGENKELTDYRYSWATRSGFYRLNYMFGDRYIFEANGRYDGTSRFQKDHRFGFFPSFSAAWVISNEEFYQPIKDVMNAAKLRASYGWLGNQNVGYYEYISNMSFYECNYLIDGKKPIGVGSPNLISGDLTWEKVNTIDVGLDLAFFGNRLTFSGDVYRRNTLDMLTPGKTLPGVLGVSSPRQNAADLKTQGWEISLGWQDQFSLASKPFSYSVKFNLSDSWAEITRFNNETGTLDDYYAGWRMGDILGLTTEGFFQSEEDIKNHADQWEVTAYPGDRPLAPGDLKYKDLNNDGYINKGKWTIDDHGDYSVIGNESPRYCYGADINAAWNGFDFRILLQGVGKKDWYPNVFTFFGIYRAPWSDVYTNNLDHWTPENPDGYFPRLKSYTAETDGDMSIPQTRYLQNAAYMRIKNITFGYSLPQNLTRKIKIDQIRFYFSGENVAEFTKLSKNVDPEGLGLVHPMQRVFSFGLNLNF</sequence>
<evidence type="ECO:0000259" key="12">
    <source>
        <dbReference type="SMART" id="SM00965"/>
    </source>
</evidence>
<dbReference type="Proteomes" id="UP000594042">
    <property type="component" value="Chromosome"/>
</dbReference>
<evidence type="ECO:0000256" key="3">
    <source>
        <dbReference type="ARBA" id="ARBA00022452"/>
    </source>
</evidence>
<dbReference type="SUPFAM" id="SSF49464">
    <property type="entry name" value="Carboxypeptidase regulatory domain-like"/>
    <property type="match status" value="1"/>
</dbReference>
<comment type="subcellular location">
    <subcellularLocation>
        <location evidence="1 10">Cell outer membrane</location>
        <topology evidence="1 10">Multi-pass membrane protein</topology>
    </subcellularLocation>
</comment>
<dbReference type="NCBIfam" id="TIGR04057">
    <property type="entry name" value="SusC_RagA_signa"/>
    <property type="match status" value="1"/>
</dbReference>
<dbReference type="NCBIfam" id="TIGR04056">
    <property type="entry name" value="OMP_RagA_SusC"/>
    <property type="match status" value="1"/>
</dbReference>
<keyword evidence="6" id="KW-0408">Iron</keyword>
<proteinExistence type="inferred from homology"/>
<evidence type="ECO:0000313" key="14">
    <source>
        <dbReference type="Proteomes" id="UP000594042"/>
    </source>
</evidence>
<evidence type="ECO:0000256" key="8">
    <source>
        <dbReference type="ARBA" id="ARBA00023136"/>
    </source>
</evidence>
<gene>
    <name evidence="13" type="ORF">Cop2CBH44_02870</name>
</gene>
<evidence type="ECO:0000256" key="5">
    <source>
        <dbReference type="ARBA" id="ARBA00022692"/>
    </source>
</evidence>
<name>A0A7G1HU33_9BACT</name>
<dbReference type="Gene3D" id="2.170.130.10">
    <property type="entry name" value="TonB-dependent receptor, plug domain"/>
    <property type="match status" value="1"/>
</dbReference>
<keyword evidence="4" id="KW-0410">Iron transport</keyword>
<dbReference type="InterPro" id="IPR008969">
    <property type="entry name" value="CarboxyPept-like_regulatory"/>
</dbReference>
<dbReference type="InterPro" id="IPR012910">
    <property type="entry name" value="Plug_dom"/>
</dbReference>
<evidence type="ECO:0000313" key="13">
    <source>
        <dbReference type="EMBL" id="BCI61934.1"/>
    </source>
</evidence>
<evidence type="ECO:0000256" key="4">
    <source>
        <dbReference type="ARBA" id="ARBA00022496"/>
    </source>
</evidence>